<keyword evidence="5" id="KW-0378">Hydrolase</keyword>
<keyword evidence="10" id="KW-1185">Reference proteome</keyword>
<evidence type="ECO:0000256" key="1">
    <source>
        <dbReference type="ARBA" id="ARBA00006249"/>
    </source>
</evidence>
<keyword evidence="6" id="KW-0106">Calcium</keyword>
<comment type="similarity">
    <text evidence="1">Belongs to the tannase family.</text>
</comment>
<feature type="signal peptide" evidence="8">
    <location>
        <begin position="1"/>
        <end position="26"/>
    </location>
</feature>
<evidence type="ECO:0000256" key="8">
    <source>
        <dbReference type="SAM" id="SignalP"/>
    </source>
</evidence>
<organism evidence="9 10">
    <name type="scientific">Pigmentiphaga kullae</name>
    <dbReference type="NCBI Taxonomy" id="151784"/>
    <lineage>
        <taxon>Bacteria</taxon>
        <taxon>Pseudomonadati</taxon>
        <taxon>Pseudomonadota</taxon>
        <taxon>Betaproteobacteria</taxon>
        <taxon>Burkholderiales</taxon>
        <taxon>Alcaligenaceae</taxon>
        <taxon>Pigmentiphaga</taxon>
    </lineage>
</organism>
<dbReference type="EMBL" id="SGXC01000001">
    <property type="protein sequence ID" value="RZS84489.1"/>
    <property type="molecule type" value="Genomic_DNA"/>
</dbReference>
<dbReference type="InterPro" id="IPR029058">
    <property type="entry name" value="AB_hydrolase_fold"/>
</dbReference>
<keyword evidence="4 8" id="KW-0732">Signal</keyword>
<name>A0A4Q7NHW5_9BURK</name>
<dbReference type="SUPFAM" id="SSF53474">
    <property type="entry name" value="alpha/beta-Hydrolases"/>
    <property type="match status" value="1"/>
</dbReference>
<keyword evidence="2" id="KW-0719">Serine esterase</keyword>
<dbReference type="GO" id="GO:0046872">
    <property type="term" value="F:metal ion binding"/>
    <property type="evidence" value="ECO:0007669"/>
    <property type="project" value="UniProtKB-KW"/>
</dbReference>
<dbReference type="Gene3D" id="3.40.50.1820">
    <property type="entry name" value="alpha/beta hydrolase"/>
    <property type="match status" value="1"/>
</dbReference>
<keyword evidence="7" id="KW-1015">Disulfide bond</keyword>
<feature type="chain" id="PRO_5020742514" evidence="8">
    <location>
        <begin position="27"/>
        <end position="596"/>
    </location>
</feature>
<dbReference type="PANTHER" id="PTHR33938">
    <property type="entry name" value="FERULOYL ESTERASE B-RELATED"/>
    <property type="match status" value="1"/>
</dbReference>
<sequence>MNTPMIETRFLRQRVLTLVWPFAATALLSACGGGDTATAGGDGSFTVPLVVANAEQACSGLNGKTIEASAIGEPTSGAVVTSATYRKAQPDRPNAAGTAIDQATPDYCEVLLDIKPVDTSAPMIKSQVNLPTSWNGKKLQFGGGGYNGVLNTGVQPSRNAGPETPLPLTRGYMTAGTDSGHQNSADVHPAAFALNDEALVNFAYASYKKTHDAAVELGKRYYQHAPKKSYYLGGSQGGREGMMMAQRYPADFDGVVSIDPVMNATALWTFQNSFGAVQSTPGSWLGNKTQLLQDTVAEACDAMDGIVDKVVSNYLACKPIAQAAIDAKRCPSGTDEGAACFSDGQLAAIRWAYKGYTFPFALANGMTSYAGYLPGSEGLSGNWAGWVTGTAAPTPDPDNTPGVGRSYLYGSYYVRYFIARDPHFNALAYDPADYRARVLEVSNMIDATNPDLTAFFARGGKLILREDLADKGQSPMTGLDYWNAVSAKMGRDKVDQFFAAYVATGLPHTSGGIAAGADNAPDYGIPGRIDLLAQLENWAEQGIKPADSLVLANRRALPPYEVIASKPLCRYPLYPKYVGAKPDGGHLAENYACVAG</sequence>
<evidence type="ECO:0000313" key="9">
    <source>
        <dbReference type="EMBL" id="RZS84489.1"/>
    </source>
</evidence>
<dbReference type="Proteomes" id="UP000292445">
    <property type="component" value="Unassembled WGS sequence"/>
</dbReference>
<evidence type="ECO:0000256" key="6">
    <source>
        <dbReference type="ARBA" id="ARBA00022837"/>
    </source>
</evidence>
<dbReference type="RefSeq" id="WP_165404398.1">
    <property type="nucleotide sequence ID" value="NZ_SGXC01000001.1"/>
</dbReference>
<comment type="caution">
    <text evidence="9">The sequence shown here is derived from an EMBL/GenBank/DDBJ whole genome shotgun (WGS) entry which is preliminary data.</text>
</comment>
<evidence type="ECO:0000256" key="2">
    <source>
        <dbReference type="ARBA" id="ARBA00022487"/>
    </source>
</evidence>
<accession>A0A4Q7NHW5</accession>
<dbReference type="GO" id="GO:0052689">
    <property type="term" value="F:carboxylic ester hydrolase activity"/>
    <property type="evidence" value="ECO:0007669"/>
    <property type="project" value="UniProtKB-KW"/>
</dbReference>
<protein>
    <submittedName>
        <fullName evidence="9">Feruloyl esterase</fullName>
    </submittedName>
</protein>
<evidence type="ECO:0000256" key="3">
    <source>
        <dbReference type="ARBA" id="ARBA00022723"/>
    </source>
</evidence>
<dbReference type="Pfam" id="PF07519">
    <property type="entry name" value="Tannase"/>
    <property type="match status" value="1"/>
</dbReference>
<proteinExistence type="inferred from homology"/>
<keyword evidence="3" id="KW-0479">Metal-binding</keyword>
<dbReference type="PANTHER" id="PTHR33938:SF15">
    <property type="entry name" value="FERULOYL ESTERASE B-RELATED"/>
    <property type="match status" value="1"/>
</dbReference>
<dbReference type="InterPro" id="IPR011118">
    <property type="entry name" value="Tannase/feruloyl_esterase"/>
</dbReference>
<evidence type="ECO:0000256" key="7">
    <source>
        <dbReference type="ARBA" id="ARBA00023157"/>
    </source>
</evidence>
<gene>
    <name evidence="9" type="ORF">EV675_0506</name>
</gene>
<evidence type="ECO:0000256" key="4">
    <source>
        <dbReference type="ARBA" id="ARBA00022729"/>
    </source>
</evidence>
<evidence type="ECO:0000313" key="10">
    <source>
        <dbReference type="Proteomes" id="UP000292445"/>
    </source>
</evidence>
<reference evidence="9 10" key="1">
    <citation type="submission" date="2019-02" db="EMBL/GenBank/DDBJ databases">
        <title>Genomic Encyclopedia of Type Strains, Phase IV (KMG-IV): sequencing the most valuable type-strain genomes for metagenomic binning, comparative biology and taxonomic classification.</title>
        <authorList>
            <person name="Goeker M."/>
        </authorList>
    </citation>
    <scope>NUCLEOTIDE SEQUENCE [LARGE SCALE GENOMIC DNA]</scope>
    <source>
        <strain evidence="9 10">K24</strain>
    </source>
</reference>
<dbReference type="AlphaFoldDB" id="A0A4Q7NHW5"/>
<evidence type="ECO:0000256" key="5">
    <source>
        <dbReference type="ARBA" id="ARBA00022801"/>
    </source>
</evidence>